<dbReference type="Proteomes" id="UP000319769">
    <property type="component" value="Unassembled WGS sequence"/>
</dbReference>
<dbReference type="Pfam" id="PF13396">
    <property type="entry name" value="PLDc_N"/>
    <property type="match status" value="1"/>
</dbReference>
<keyword evidence="9" id="KW-1185">Reference proteome</keyword>
<evidence type="ECO:0000256" key="4">
    <source>
        <dbReference type="ARBA" id="ARBA00022989"/>
    </source>
</evidence>
<dbReference type="OrthoDB" id="5125307at2"/>
<comment type="caution">
    <text evidence="8">The sequence shown here is derived from an EMBL/GenBank/DDBJ whole genome shotgun (WGS) entry which is preliminary data.</text>
</comment>
<comment type="subcellular location">
    <subcellularLocation>
        <location evidence="1">Cell membrane</location>
        <topology evidence="1">Multi-pass membrane protein</topology>
    </subcellularLocation>
</comment>
<evidence type="ECO:0000313" key="8">
    <source>
        <dbReference type="EMBL" id="KAA9153464.1"/>
    </source>
</evidence>
<keyword evidence="4 6" id="KW-1133">Transmembrane helix</keyword>
<sequence length="74" mass="8082">MTHKNWSELSTPAKAAVIGAGVVQVTLAGSAWWDLSRRPAERVRGPKRLWALVIGINFAGPVAYFRLGRITPPD</sequence>
<keyword evidence="5 6" id="KW-0472">Membrane</keyword>
<evidence type="ECO:0000256" key="5">
    <source>
        <dbReference type="ARBA" id="ARBA00023136"/>
    </source>
</evidence>
<dbReference type="GO" id="GO:0005886">
    <property type="term" value="C:plasma membrane"/>
    <property type="evidence" value="ECO:0007669"/>
    <property type="project" value="UniProtKB-SubCell"/>
</dbReference>
<evidence type="ECO:0000313" key="9">
    <source>
        <dbReference type="Proteomes" id="UP000319769"/>
    </source>
</evidence>
<feature type="domain" description="Cardiolipin synthase N-terminal" evidence="7">
    <location>
        <begin position="31"/>
        <end position="69"/>
    </location>
</feature>
<evidence type="ECO:0000256" key="6">
    <source>
        <dbReference type="SAM" id="Phobius"/>
    </source>
</evidence>
<reference evidence="8" key="1">
    <citation type="submission" date="2019-09" db="EMBL/GenBank/DDBJ databases">
        <authorList>
            <person name="Teo W.F.A."/>
            <person name="Duangmal K."/>
        </authorList>
    </citation>
    <scope>NUCLEOTIDE SEQUENCE [LARGE SCALE GENOMIC DNA]</scope>
    <source>
        <strain evidence="8">K81G1</strain>
    </source>
</reference>
<feature type="transmembrane region" description="Helical" evidence="6">
    <location>
        <begin position="48"/>
        <end position="67"/>
    </location>
</feature>
<gene>
    <name evidence="8" type="ORF">FPZ12_034545</name>
</gene>
<organism evidence="8 9">
    <name type="scientific">Amycolatopsis acidicola</name>
    <dbReference type="NCBI Taxonomy" id="2596893"/>
    <lineage>
        <taxon>Bacteria</taxon>
        <taxon>Bacillati</taxon>
        <taxon>Actinomycetota</taxon>
        <taxon>Actinomycetes</taxon>
        <taxon>Pseudonocardiales</taxon>
        <taxon>Pseudonocardiaceae</taxon>
        <taxon>Amycolatopsis</taxon>
    </lineage>
</organism>
<evidence type="ECO:0000256" key="1">
    <source>
        <dbReference type="ARBA" id="ARBA00004651"/>
    </source>
</evidence>
<dbReference type="EMBL" id="VMNW02000076">
    <property type="protein sequence ID" value="KAA9153464.1"/>
    <property type="molecule type" value="Genomic_DNA"/>
</dbReference>
<protein>
    <recommendedName>
        <fullName evidence="7">Cardiolipin synthase N-terminal domain-containing protein</fullName>
    </recommendedName>
</protein>
<keyword evidence="2" id="KW-1003">Cell membrane</keyword>
<dbReference type="InterPro" id="IPR027379">
    <property type="entry name" value="CLS_N"/>
</dbReference>
<proteinExistence type="predicted"/>
<accession>A0A5N0UWJ8</accession>
<name>A0A5N0UWJ8_9PSEU</name>
<feature type="transmembrane region" description="Helical" evidence="6">
    <location>
        <begin position="15"/>
        <end position="36"/>
    </location>
</feature>
<evidence type="ECO:0000259" key="7">
    <source>
        <dbReference type="Pfam" id="PF13396"/>
    </source>
</evidence>
<dbReference type="RefSeq" id="WP_144762400.1">
    <property type="nucleotide sequence ID" value="NZ_VMNW02000076.1"/>
</dbReference>
<evidence type="ECO:0000256" key="3">
    <source>
        <dbReference type="ARBA" id="ARBA00022692"/>
    </source>
</evidence>
<dbReference type="AlphaFoldDB" id="A0A5N0UWJ8"/>
<evidence type="ECO:0000256" key="2">
    <source>
        <dbReference type="ARBA" id="ARBA00022475"/>
    </source>
</evidence>
<keyword evidence="3 6" id="KW-0812">Transmembrane</keyword>